<dbReference type="Proteomes" id="UP001066276">
    <property type="component" value="Chromosome 3_1"/>
</dbReference>
<comment type="caution">
    <text evidence="2">The sequence shown here is derived from an EMBL/GenBank/DDBJ whole genome shotgun (WGS) entry which is preliminary data.</text>
</comment>
<proteinExistence type="predicted"/>
<gene>
    <name evidence="2" type="ORF">NDU88_002402</name>
</gene>
<dbReference type="AlphaFoldDB" id="A0AAV7UD38"/>
<feature type="compositionally biased region" description="Basic and acidic residues" evidence="1">
    <location>
        <begin position="58"/>
        <end position="83"/>
    </location>
</feature>
<evidence type="ECO:0000256" key="1">
    <source>
        <dbReference type="SAM" id="MobiDB-lite"/>
    </source>
</evidence>
<evidence type="ECO:0000313" key="2">
    <source>
        <dbReference type="EMBL" id="KAJ1185612.1"/>
    </source>
</evidence>
<protein>
    <submittedName>
        <fullName evidence="2">Uncharacterized protein</fullName>
    </submittedName>
</protein>
<feature type="region of interest" description="Disordered" evidence="1">
    <location>
        <begin position="50"/>
        <end position="83"/>
    </location>
</feature>
<dbReference type="EMBL" id="JANPWB010000005">
    <property type="protein sequence ID" value="KAJ1185612.1"/>
    <property type="molecule type" value="Genomic_DNA"/>
</dbReference>
<keyword evidence="3" id="KW-1185">Reference proteome</keyword>
<reference evidence="2" key="1">
    <citation type="journal article" date="2022" name="bioRxiv">
        <title>Sequencing and chromosome-scale assembly of the giantPleurodeles waltlgenome.</title>
        <authorList>
            <person name="Brown T."/>
            <person name="Elewa A."/>
            <person name="Iarovenko S."/>
            <person name="Subramanian E."/>
            <person name="Araus A.J."/>
            <person name="Petzold A."/>
            <person name="Susuki M."/>
            <person name="Suzuki K.-i.T."/>
            <person name="Hayashi T."/>
            <person name="Toyoda A."/>
            <person name="Oliveira C."/>
            <person name="Osipova E."/>
            <person name="Leigh N.D."/>
            <person name="Simon A."/>
            <person name="Yun M.H."/>
        </authorList>
    </citation>
    <scope>NUCLEOTIDE SEQUENCE</scope>
    <source>
        <strain evidence="2">20211129_DDA</strain>
        <tissue evidence="2">Liver</tissue>
    </source>
</reference>
<sequence length="83" mass="9281">MHGGRASPILRETRAYTPHQNSAMRMDGVRGRKRTASLGCETFGKQLLTGKTISKDGTPPREREAHHTRSMHASDRTHAIRCL</sequence>
<evidence type="ECO:0000313" key="3">
    <source>
        <dbReference type="Proteomes" id="UP001066276"/>
    </source>
</evidence>
<feature type="region of interest" description="Disordered" evidence="1">
    <location>
        <begin position="1"/>
        <end position="31"/>
    </location>
</feature>
<name>A0AAV7UD38_PLEWA</name>
<accession>A0AAV7UD38</accession>
<organism evidence="2 3">
    <name type="scientific">Pleurodeles waltl</name>
    <name type="common">Iberian ribbed newt</name>
    <dbReference type="NCBI Taxonomy" id="8319"/>
    <lineage>
        <taxon>Eukaryota</taxon>
        <taxon>Metazoa</taxon>
        <taxon>Chordata</taxon>
        <taxon>Craniata</taxon>
        <taxon>Vertebrata</taxon>
        <taxon>Euteleostomi</taxon>
        <taxon>Amphibia</taxon>
        <taxon>Batrachia</taxon>
        <taxon>Caudata</taxon>
        <taxon>Salamandroidea</taxon>
        <taxon>Salamandridae</taxon>
        <taxon>Pleurodelinae</taxon>
        <taxon>Pleurodeles</taxon>
    </lineage>
</organism>